<evidence type="ECO:0000313" key="3">
    <source>
        <dbReference type="Ensembl" id="ENSFCTP00005053133.1"/>
    </source>
</evidence>
<evidence type="ECO:0000256" key="1">
    <source>
        <dbReference type="SAM" id="MobiDB-lite"/>
    </source>
</evidence>
<dbReference type="PANTHER" id="PTHR37336:SF1">
    <property type="entry name" value="SIMILAR TO 9930012K11RIK PROTEIN"/>
    <property type="match status" value="1"/>
</dbReference>
<feature type="domain" description="DUF4657" evidence="2">
    <location>
        <begin position="279"/>
        <end position="589"/>
    </location>
</feature>
<feature type="compositionally biased region" description="Low complexity" evidence="1">
    <location>
        <begin position="70"/>
        <end position="79"/>
    </location>
</feature>
<feature type="region of interest" description="Disordered" evidence="1">
    <location>
        <begin position="40"/>
        <end position="102"/>
    </location>
</feature>
<evidence type="ECO:0000313" key="4">
    <source>
        <dbReference type="Proteomes" id="UP000823872"/>
    </source>
</evidence>
<protein>
    <recommendedName>
        <fullName evidence="2">DUF4657 domain-containing protein</fullName>
    </recommendedName>
</protein>
<evidence type="ECO:0000259" key="2">
    <source>
        <dbReference type="Pfam" id="PF15552"/>
    </source>
</evidence>
<feature type="compositionally biased region" description="Pro residues" evidence="1">
    <location>
        <begin position="132"/>
        <end position="149"/>
    </location>
</feature>
<sequence length="590" mass="63276">MSGFEWLSDVPQAHSRECRDKRAASTWDSISFRAAVQSLPTLHPHSQLRFGGRKTDQHVNRGWGVPGNPAPRARQRPQAGASVPRPGAGAWDCPGPEGPGTQAFSRLPRALRATRLPAPAPAPHGPTRRAHPQPPAHLRAPPPCPPLPLAPAGSVRGPRPAGAGRACEGRPPDSGWGTWAGIAGRLQRPRPGRRVGAGNWAMLGRRRVFAVEPLGGRDGVGEDLARSCVVPGVSSTYRRIPDAVQGCSLDSWKGDGQLRGVRRQEPLLKLASRDSGVEMVVGDSPLATSPGLPQDSLDFEPTGSPDPRALAAMEPPAHLSRLLANRKLEQVLERSRQLPTSPVGMSQHHYSLKPPIKPECEMPPFGAGEQEATEAETDLEAGLEGAEVVGGLGPKAWACLPGQGLRYLEHLCLVLEQMARLQQLYLQLQTQRPPGASELQVGQDPEAVEGEWGEQQQWPPPPALDPSPPPSCAPGGEVQELLSQTQETGANTASPLKVGVPGANLPRLLEASAEPAHIFPSSQGHKVKVLLNRIRWRSSKHSESSAPPDGPAPRIESRGVPERPPFQPLRKTFMPPFVVKKQRAKNLSVC</sequence>
<accession>A0ABI8A1R6</accession>
<reference evidence="3" key="3">
    <citation type="submission" date="2025-09" db="UniProtKB">
        <authorList>
            <consortium name="Ensembl"/>
        </authorList>
    </citation>
    <scope>IDENTIFICATION</scope>
    <source>
        <strain evidence="3">breed Abyssinian</strain>
    </source>
</reference>
<dbReference type="Proteomes" id="UP000823872">
    <property type="component" value="Chromosome B1"/>
</dbReference>
<dbReference type="PANTHER" id="PTHR37336">
    <property type="entry name" value="SIMILAR TO 9930012K11RIK PROTEIN"/>
    <property type="match status" value="1"/>
</dbReference>
<proteinExistence type="predicted"/>
<reference evidence="3 4" key="1">
    <citation type="submission" date="2021-02" db="EMBL/GenBank/DDBJ databases">
        <title>Safari Cat Assemblies.</title>
        <authorList>
            <person name="Bredemeyer K.R."/>
            <person name="Murphy W.J."/>
        </authorList>
    </citation>
    <scope>NUCLEOTIDE SEQUENCE [LARGE SCALE GENOMIC DNA]</scope>
</reference>
<gene>
    <name evidence="3" type="primary">SHFL</name>
</gene>
<feature type="region of interest" description="Disordered" evidence="1">
    <location>
        <begin position="116"/>
        <end position="178"/>
    </location>
</feature>
<dbReference type="Ensembl" id="ENSFCTT00005075597.1">
    <property type="protein sequence ID" value="ENSFCTP00005053133.1"/>
    <property type="gene ID" value="ENSFCTG00005026629.1"/>
</dbReference>
<name>A0ABI8A1R6_FELCA</name>
<reference evidence="3" key="2">
    <citation type="submission" date="2025-08" db="UniProtKB">
        <authorList>
            <consortium name="Ensembl"/>
        </authorList>
    </citation>
    <scope>IDENTIFICATION</scope>
    <source>
        <strain evidence="3">breed Abyssinian</strain>
    </source>
</reference>
<feature type="compositionally biased region" description="Pro residues" evidence="1">
    <location>
        <begin position="458"/>
        <end position="472"/>
    </location>
</feature>
<feature type="region of interest" description="Disordered" evidence="1">
    <location>
        <begin position="538"/>
        <end position="574"/>
    </location>
</feature>
<dbReference type="InterPro" id="IPR027958">
    <property type="entry name" value="DUF4657"/>
</dbReference>
<feature type="region of interest" description="Disordered" evidence="1">
    <location>
        <begin position="435"/>
        <end position="477"/>
    </location>
</feature>
<keyword evidence="4" id="KW-1185">Reference proteome</keyword>
<dbReference type="Pfam" id="PF15552">
    <property type="entry name" value="DUF4657"/>
    <property type="match status" value="1"/>
</dbReference>
<dbReference type="GeneTree" id="ENSGT00390000000531"/>
<organism evidence="3 4">
    <name type="scientific">Felis catus</name>
    <name type="common">Cat</name>
    <name type="synonym">Felis silvestris catus</name>
    <dbReference type="NCBI Taxonomy" id="9685"/>
    <lineage>
        <taxon>Eukaryota</taxon>
        <taxon>Metazoa</taxon>
        <taxon>Chordata</taxon>
        <taxon>Craniata</taxon>
        <taxon>Vertebrata</taxon>
        <taxon>Euteleostomi</taxon>
        <taxon>Mammalia</taxon>
        <taxon>Eutheria</taxon>
        <taxon>Laurasiatheria</taxon>
        <taxon>Carnivora</taxon>
        <taxon>Feliformia</taxon>
        <taxon>Felidae</taxon>
        <taxon>Felinae</taxon>
        <taxon>Felis</taxon>
    </lineage>
</organism>